<dbReference type="AlphaFoldDB" id="E1QP82"/>
<dbReference type="eggNOG" id="arCOG03408">
    <property type="taxonomic scope" value="Archaea"/>
</dbReference>
<dbReference type="SUPFAM" id="SSF52540">
    <property type="entry name" value="P-loop containing nucleoside triphosphate hydrolases"/>
    <property type="match status" value="1"/>
</dbReference>
<dbReference type="OrthoDB" id="25948at2157"/>
<evidence type="ECO:0000313" key="3">
    <source>
        <dbReference type="Proteomes" id="UP000006681"/>
    </source>
</evidence>
<evidence type="ECO:0000313" key="2">
    <source>
        <dbReference type="EMBL" id="ADN50253.1"/>
    </source>
</evidence>
<dbReference type="GeneID" id="9751791"/>
<name>E1QP82_VULDI</name>
<proteinExistence type="predicted"/>
<evidence type="ECO:0000259" key="1">
    <source>
        <dbReference type="Pfam" id="PF01637"/>
    </source>
</evidence>
<protein>
    <submittedName>
        <fullName evidence="2">ATPase</fullName>
    </submittedName>
</protein>
<organism evidence="2 3">
    <name type="scientific">Vulcanisaeta distributa (strain DSM 14429 / JCM 11212 / NBRC 100878 / IC-017)</name>
    <dbReference type="NCBI Taxonomy" id="572478"/>
    <lineage>
        <taxon>Archaea</taxon>
        <taxon>Thermoproteota</taxon>
        <taxon>Thermoprotei</taxon>
        <taxon>Thermoproteales</taxon>
        <taxon>Thermoproteaceae</taxon>
        <taxon>Vulcanisaeta</taxon>
    </lineage>
</organism>
<reference evidence="3" key="2">
    <citation type="journal article" date="2010" name="Stand. Genomic Sci.">
        <title>Complete genome sequence of Vulcanisaeta distributa type strain (IC-017T).</title>
        <authorList>
            <person name="Mavromatis K."/>
            <person name="Sikorski J."/>
            <person name="Pabst E."/>
            <person name="Teshima H."/>
            <person name="Lapidus A."/>
            <person name="Lucas S."/>
            <person name="Nolan M."/>
            <person name="Glavina Del Rio T."/>
            <person name="Cheng J."/>
            <person name="Bruce D."/>
            <person name="Goodwin L."/>
            <person name="Pitluck S."/>
            <person name="Liolios K."/>
            <person name="Ivanova N."/>
            <person name="Mikhailova N."/>
            <person name="Pati A."/>
            <person name="Chen A."/>
            <person name="Palaniappan K."/>
            <person name="Land M."/>
            <person name="Hauser L."/>
            <person name="Chang Y."/>
            <person name="Jeffries C."/>
            <person name="Rohde M."/>
            <person name="Spring S."/>
            <person name="Goker M."/>
            <person name="Wirth R."/>
            <person name="Woyke T."/>
            <person name="Bristow J."/>
            <person name="Eisen J."/>
            <person name="Markowitz V."/>
            <person name="Hugenholtz P."/>
            <person name="Klenk H."/>
            <person name="Kyrpides N."/>
        </authorList>
    </citation>
    <scope>NUCLEOTIDE SEQUENCE [LARGE SCALE GENOMIC DNA]</scope>
    <source>
        <strain evidence="3">DSM 14429 / JCM 11212 / NBRC 100878 / IC-017</strain>
    </source>
</reference>
<dbReference type="Proteomes" id="UP000006681">
    <property type="component" value="Chromosome"/>
</dbReference>
<dbReference type="RefSeq" id="WP_013335978.1">
    <property type="nucleotide sequence ID" value="NC_014537.1"/>
</dbReference>
<dbReference type="InterPro" id="IPR027417">
    <property type="entry name" value="P-loop_NTPase"/>
</dbReference>
<gene>
    <name evidence="2" type="ordered locus">Vdis_0862</name>
</gene>
<feature type="domain" description="ATPase" evidence="1">
    <location>
        <begin position="15"/>
        <end position="225"/>
    </location>
</feature>
<reference evidence="2 3" key="1">
    <citation type="journal article" date="2010" name="Stand. Genomic Sci.">
        <title>Complete genome sequence of Vulcanisaeta distributa type strain (IC-017).</title>
        <authorList>
            <person name="Mavromatis K."/>
            <person name="Sikorski J."/>
            <person name="Pabst E."/>
            <person name="Teshima H."/>
            <person name="Lapidus A."/>
            <person name="Lucas S."/>
            <person name="Nolan M."/>
            <person name="Glavina Del Rio T."/>
            <person name="Cheng J.F."/>
            <person name="Bruce D."/>
            <person name="Goodwin L."/>
            <person name="Pitluck S."/>
            <person name="Liolios K."/>
            <person name="Ivanova N."/>
            <person name="Mikhailova N."/>
            <person name="Pati A."/>
            <person name="Chen A."/>
            <person name="Palaniappan K."/>
            <person name="Land M."/>
            <person name="Hauser L."/>
            <person name="Chang Y.J."/>
            <person name="Jeffries C.D."/>
            <person name="Rohde M."/>
            <person name="Spring S."/>
            <person name="Goker M."/>
            <person name="Wirth R."/>
            <person name="Woyke T."/>
            <person name="Bristow J."/>
            <person name="Eisen J.A."/>
            <person name="Markowitz V."/>
            <person name="Hugenholtz P."/>
            <person name="Klenk H.P."/>
            <person name="Kyrpides N.C."/>
        </authorList>
    </citation>
    <scope>NUCLEOTIDE SEQUENCE [LARGE SCALE GENOMIC DNA]</scope>
    <source>
        <strain evidence="3">DSM 14429 / JCM 11212 / NBRC 100878 / IC-017</strain>
    </source>
</reference>
<dbReference type="GO" id="GO:0005524">
    <property type="term" value="F:ATP binding"/>
    <property type="evidence" value="ECO:0007669"/>
    <property type="project" value="InterPro"/>
</dbReference>
<dbReference type="EMBL" id="CP002100">
    <property type="protein sequence ID" value="ADN50253.1"/>
    <property type="molecule type" value="Genomic_DNA"/>
</dbReference>
<dbReference type="Gene3D" id="3.40.50.300">
    <property type="entry name" value="P-loop containing nucleotide triphosphate hydrolases"/>
    <property type="match status" value="1"/>
</dbReference>
<dbReference type="KEGG" id="vdi:Vdis_0862"/>
<dbReference type="Pfam" id="PF01637">
    <property type="entry name" value="ATPase_2"/>
    <property type="match status" value="1"/>
</dbReference>
<keyword evidence="3" id="KW-1185">Reference proteome</keyword>
<dbReference type="InterPro" id="IPR011579">
    <property type="entry name" value="ATPase_dom"/>
</dbReference>
<accession>E1QP82</accession>
<dbReference type="STRING" id="572478.Vdis_0862"/>
<sequence length="334" mass="38552">MRRVRLGFAGLRVDFVDRDLALKLIEDWVGRGTGLPRVIYGPEGCGKTAWLLQSIELLREFGFEVVYVNPVNRLALAEISINSLKDEFLRLIKEAIAQNALARIAWIAYNVVYDVIKATRGKIAVIVDDAFQVIGVKESALYVKALLNLIEYPPEHYERIVTIAATSEGVSRREIGRHTWANLRVMWNMPRDGFRQLYDQLPGDKPPFEEVWKLTGGNPRILERLYMRNWDVNEVINSLIREKGLSPDFVRRWAGHLREAVGDPDYLWFNAPGELINELIERNLITYFLPKRKPDYWVDTPPPEKDEELGIGKYVAWQTPIHREAVRRALEEST</sequence>
<dbReference type="HOGENOM" id="CLU_070505_0_0_2"/>